<keyword evidence="8" id="KW-0121">Carboxypeptidase</keyword>
<dbReference type="NCBIfam" id="TIGR02071">
    <property type="entry name" value="PBP_1b"/>
    <property type="match status" value="1"/>
</dbReference>
<dbReference type="SUPFAM" id="SSF53955">
    <property type="entry name" value="Lysozyme-like"/>
    <property type="match status" value="1"/>
</dbReference>
<dbReference type="PANTHER" id="PTHR32282">
    <property type="entry name" value="BINDING PROTEIN TRANSPEPTIDASE, PUTATIVE-RELATED"/>
    <property type="match status" value="1"/>
</dbReference>
<evidence type="ECO:0000259" key="27">
    <source>
        <dbReference type="Pfam" id="PF14814"/>
    </source>
</evidence>
<dbReference type="Pfam" id="PF14814">
    <property type="entry name" value="UB2H"/>
    <property type="match status" value="1"/>
</dbReference>
<dbReference type="InterPro" id="IPR036950">
    <property type="entry name" value="PBP_transglycosylase"/>
</dbReference>
<dbReference type="Gene3D" id="1.10.3810.10">
    <property type="entry name" value="Biosynthetic peptidoglycan transglycosylase-like"/>
    <property type="match status" value="1"/>
</dbReference>
<evidence type="ECO:0000256" key="14">
    <source>
        <dbReference type="ARBA" id="ARBA00022984"/>
    </source>
</evidence>
<comment type="function">
    <text evidence="1 23">Cell wall formation. Synthesis of cross-linked peptidoglycan from the lipid intermediates. The enzyme has a penicillin-insensitive transglycosylase N-terminal domain (formation of linear glycan strands) and a penicillin-sensitive transpeptidase C-terminal domain (cross-linking of the peptide subunits).</text>
</comment>
<dbReference type="Gene3D" id="3.30.2060.10">
    <property type="entry name" value="Penicillin-binding protein 1b domain"/>
    <property type="match status" value="1"/>
</dbReference>
<evidence type="ECO:0000256" key="7">
    <source>
        <dbReference type="ARBA" id="ARBA00022475"/>
    </source>
</evidence>
<keyword evidence="29" id="KW-1185">Reference proteome</keyword>
<evidence type="ECO:0000256" key="9">
    <source>
        <dbReference type="ARBA" id="ARBA00022670"/>
    </source>
</evidence>
<dbReference type="SUPFAM" id="SSF56601">
    <property type="entry name" value="beta-lactamase/transpeptidase-like"/>
    <property type="match status" value="1"/>
</dbReference>
<evidence type="ECO:0000256" key="11">
    <source>
        <dbReference type="ARBA" id="ARBA00022679"/>
    </source>
</evidence>
<accession>A0ABW1XMT9</accession>
<dbReference type="PIRSF" id="PIRSF002799">
    <property type="entry name" value="PBP_1b"/>
    <property type="match status" value="1"/>
</dbReference>
<dbReference type="Pfam" id="PF00905">
    <property type="entry name" value="Transpeptidase"/>
    <property type="match status" value="1"/>
</dbReference>
<comment type="similarity">
    <text evidence="5 23">In the N-terminal section; belongs to the glycosyltransferase 51 family.</text>
</comment>
<dbReference type="Gene3D" id="3.40.710.10">
    <property type="entry name" value="DD-peptidase/beta-lactamase superfamily"/>
    <property type="match status" value="1"/>
</dbReference>
<evidence type="ECO:0000256" key="4">
    <source>
        <dbReference type="ARBA" id="ARBA00007090"/>
    </source>
</evidence>
<feature type="transmembrane region" description="Helical" evidence="24">
    <location>
        <begin position="21"/>
        <end position="45"/>
    </location>
</feature>
<dbReference type="InterPro" id="IPR011813">
    <property type="entry name" value="PBP_1b"/>
</dbReference>
<evidence type="ECO:0000259" key="26">
    <source>
        <dbReference type="Pfam" id="PF00912"/>
    </source>
</evidence>
<sequence length="775" mass="87045">MAKKAVTKPTPTTTPRRFSPWRWFVGHFGKLFLVALVMAAGYSLYLDAQIKAKFDGNRWQVPAQIYARPLVLEVGSDLTLAELTDELQLLSYRKVANVRQTGEYSVVAGRVRFIRRAFDFPSGHEDAIAVEVSFNGDKVASLRNFSTQQTLSKTALEPWLITRLVSKQREDRMLVRLEDVPKSLTDTLLLVEDRDFYDHFGIAPLSILRALVANIKAGDSVQGGSTLTQQLVKNFFLTRDKNLLRKINEAWMSLLLELRYSKDEILEAYLNEIYLGQNGNSAVHGFGLASRYYFDRPLNELNQGEIALLVGLVKGPSYYNPRRYGERAQERRDMILRLLLQENRITTAEYKSLSKQPIKLADMGRLRGDKHPAYMDKVRRELADSVPDMQTLDAGVRVFVAMDPLAQRRAESALTSQLSTLEKQRKLKDLQGAMLVTDIRSGELRVIVGDRDVDFEGFNRALDAKRQVGSEIKPAVYLTALEDPASYTLATPLDDKPIQLRSTHGNLWSPKNADKQYRGQVPLYEALVHSLNVPTVGLGMQVGLDNVADMLFRLGVDEPVEAYPAMTLGAVNFSPLMVNQMFQTIANEGLHIPLHALLAVTDNDNRLIWQRDLPAVQRIDAKAAYLMNYALHKVTTEGTARQLGSAFPDVHLAGKTGTTDDYRDSWFSGFDRTSVATVWVGRDDNQSTGLTGASGAMQLYASYLHQQHPKSLLRSMPQGVTITAFDQHGDMLAVNCQANLRLPAIIDEQRQLQNCQPVKPATEKKSWWEKLFGGR</sequence>
<keyword evidence="7" id="KW-1003">Cell membrane</keyword>
<keyword evidence="13 23" id="KW-0133">Cell shape</keyword>
<dbReference type="InterPro" id="IPR012338">
    <property type="entry name" value="Beta-lactam/transpept-like"/>
</dbReference>
<evidence type="ECO:0000256" key="24">
    <source>
        <dbReference type="SAM" id="Phobius"/>
    </source>
</evidence>
<comment type="pathway">
    <text evidence="3 23">Cell wall biogenesis; peptidoglycan biosynthesis.</text>
</comment>
<evidence type="ECO:0000256" key="10">
    <source>
        <dbReference type="ARBA" id="ARBA00022676"/>
    </source>
</evidence>
<evidence type="ECO:0000256" key="22">
    <source>
        <dbReference type="NCBIfam" id="TIGR02071"/>
    </source>
</evidence>
<evidence type="ECO:0000313" key="28">
    <source>
        <dbReference type="EMBL" id="MFC6441126.1"/>
    </source>
</evidence>
<evidence type="ECO:0000256" key="1">
    <source>
        <dbReference type="ARBA" id="ARBA00002624"/>
    </source>
</evidence>
<evidence type="ECO:0000256" key="20">
    <source>
        <dbReference type="ARBA" id="ARBA00034000"/>
    </source>
</evidence>
<feature type="domain" description="Glycosyl transferase family 51" evidence="26">
    <location>
        <begin position="167"/>
        <end position="337"/>
    </location>
</feature>
<evidence type="ECO:0000256" key="19">
    <source>
        <dbReference type="ARBA" id="ARBA00032454"/>
    </source>
</evidence>
<feature type="domain" description="Bifunctional transglycosylase second" evidence="27">
    <location>
        <begin position="72"/>
        <end position="152"/>
    </location>
</feature>
<dbReference type="Pfam" id="PF00912">
    <property type="entry name" value="Transgly"/>
    <property type="match status" value="1"/>
</dbReference>
<evidence type="ECO:0000256" key="12">
    <source>
        <dbReference type="ARBA" id="ARBA00022801"/>
    </source>
</evidence>
<dbReference type="InterPro" id="IPR023346">
    <property type="entry name" value="Lysozyme-like_dom_sf"/>
</dbReference>
<keyword evidence="24" id="KW-0812">Transmembrane</keyword>
<evidence type="ECO:0000313" key="29">
    <source>
        <dbReference type="Proteomes" id="UP001596364"/>
    </source>
</evidence>
<evidence type="ECO:0000259" key="25">
    <source>
        <dbReference type="Pfam" id="PF00905"/>
    </source>
</evidence>
<keyword evidence="16" id="KW-0046">Antibiotic resistance</keyword>
<reference evidence="29" key="1">
    <citation type="journal article" date="2019" name="Int. J. Syst. Evol. Microbiol.">
        <title>The Global Catalogue of Microorganisms (GCM) 10K type strain sequencing project: providing services to taxonomists for standard genome sequencing and annotation.</title>
        <authorList>
            <consortium name="The Broad Institute Genomics Platform"/>
            <consortium name="The Broad Institute Genome Sequencing Center for Infectious Disease"/>
            <person name="Wu L."/>
            <person name="Ma J."/>
        </authorList>
    </citation>
    <scope>NUCLEOTIDE SEQUENCE [LARGE SCALE GENOMIC DNA]</scope>
    <source>
        <strain evidence="29">CGMCC 1.16031</strain>
    </source>
</reference>
<evidence type="ECO:0000256" key="18">
    <source>
        <dbReference type="ARBA" id="ARBA00023316"/>
    </source>
</evidence>
<keyword evidence="14 23" id="KW-0573">Peptidoglycan synthesis</keyword>
<evidence type="ECO:0000256" key="8">
    <source>
        <dbReference type="ARBA" id="ARBA00022645"/>
    </source>
</evidence>
<evidence type="ECO:0000256" key="15">
    <source>
        <dbReference type="ARBA" id="ARBA00023136"/>
    </source>
</evidence>
<dbReference type="InterPro" id="IPR001264">
    <property type="entry name" value="Glyco_trans_51"/>
</dbReference>
<evidence type="ECO:0000256" key="5">
    <source>
        <dbReference type="ARBA" id="ARBA00007739"/>
    </source>
</evidence>
<evidence type="ECO:0000256" key="17">
    <source>
        <dbReference type="ARBA" id="ARBA00023268"/>
    </source>
</evidence>
<keyword evidence="10 23" id="KW-0328">Glycosyltransferase</keyword>
<dbReference type="RefSeq" id="WP_131258536.1">
    <property type="nucleotide sequence ID" value="NZ_JBHSUS010000001.1"/>
</dbReference>
<keyword evidence="18 23" id="KW-0961">Cell wall biogenesis/degradation</keyword>
<dbReference type="Proteomes" id="UP001596364">
    <property type="component" value="Unassembled WGS sequence"/>
</dbReference>
<feature type="domain" description="Penicillin-binding protein transpeptidase" evidence="25">
    <location>
        <begin position="432"/>
        <end position="673"/>
    </location>
</feature>
<evidence type="ECO:0000256" key="6">
    <source>
        <dbReference type="ARBA" id="ARBA00018637"/>
    </source>
</evidence>
<dbReference type="InterPro" id="IPR001460">
    <property type="entry name" value="PCN-bd_Tpept"/>
</dbReference>
<evidence type="ECO:0000256" key="2">
    <source>
        <dbReference type="ARBA" id="ARBA00004236"/>
    </source>
</evidence>
<dbReference type="Gene3D" id="1.20.5.100">
    <property type="entry name" value="Cytochrome c1, transmembrane anchor, C-terminal"/>
    <property type="match status" value="1"/>
</dbReference>
<evidence type="ECO:0000256" key="13">
    <source>
        <dbReference type="ARBA" id="ARBA00022960"/>
    </source>
</evidence>
<keyword evidence="12" id="KW-0378">Hydrolase</keyword>
<protein>
    <recommendedName>
        <fullName evidence="6 22">Penicillin-binding protein 1B</fullName>
        <shortName evidence="23">PBP-1b</shortName>
        <shortName evidence="23">PBP1b</shortName>
    </recommendedName>
    <alternativeName>
        <fullName evidence="19 23">Murein polymerase</fullName>
    </alternativeName>
</protein>
<evidence type="ECO:0000256" key="16">
    <source>
        <dbReference type="ARBA" id="ARBA00023251"/>
    </source>
</evidence>
<comment type="similarity">
    <text evidence="4 23">In the C-terminal section; belongs to the transpeptidase family.</text>
</comment>
<name>A0ABW1XMT9_9ALTE</name>
<dbReference type="InterPro" id="IPR050396">
    <property type="entry name" value="Glycosyltr_51/Transpeptidase"/>
</dbReference>
<proteinExistence type="inferred from homology"/>
<keyword evidence="24" id="KW-1133">Transmembrane helix</keyword>
<dbReference type="InterPro" id="IPR028166">
    <property type="entry name" value="UB2H"/>
</dbReference>
<comment type="catalytic activity">
    <reaction evidence="21">
        <text>[GlcNAc-(1-&gt;4)-Mur2Ac(oyl-L-Ala-gamma-D-Glu-L-Lys-D-Ala-D-Ala)](n)-di-trans,octa-cis-undecaprenyl diphosphate + beta-D-GlcNAc-(1-&gt;4)-Mur2Ac(oyl-L-Ala-gamma-D-Glu-L-Lys-D-Ala-D-Ala)-di-trans,octa-cis-undecaprenyl diphosphate = [GlcNAc-(1-&gt;4)-Mur2Ac(oyl-L-Ala-gamma-D-Glu-L-Lys-D-Ala-D-Ala)](n+1)-di-trans,octa-cis-undecaprenyl diphosphate + di-trans,octa-cis-undecaprenyl diphosphate + H(+)</text>
        <dbReference type="Rhea" id="RHEA:23708"/>
        <dbReference type="Rhea" id="RHEA-COMP:9602"/>
        <dbReference type="Rhea" id="RHEA-COMP:9603"/>
        <dbReference type="ChEBI" id="CHEBI:15378"/>
        <dbReference type="ChEBI" id="CHEBI:58405"/>
        <dbReference type="ChEBI" id="CHEBI:60033"/>
        <dbReference type="ChEBI" id="CHEBI:78435"/>
        <dbReference type="EC" id="2.4.99.28"/>
    </reaction>
</comment>
<gene>
    <name evidence="28" type="primary">mrcB</name>
    <name evidence="28" type="ORF">ACFP85_13320</name>
</gene>
<evidence type="ECO:0000256" key="23">
    <source>
        <dbReference type="PIRNR" id="PIRNR002799"/>
    </source>
</evidence>
<dbReference type="EMBL" id="JBHSUS010000001">
    <property type="protein sequence ID" value="MFC6441126.1"/>
    <property type="molecule type" value="Genomic_DNA"/>
</dbReference>
<comment type="subcellular location">
    <subcellularLocation>
        <location evidence="2">Cell membrane</location>
    </subcellularLocation>
</comment>
<keyword evidence="11 23" id="KW-0808">Transferase</keyword>
<keyword evidence="17" id="KW-0511">Multifunctional enzyme</keyword>
<keyword evidence="15 24" id="KW-0472">Membrane</keyword>
<organism evidence="28 29">
    <name type="scientific">Pseudobowmanella zhangzhouensis</name>
    <dbReference type="NCBI Taxonomy" id="1537679"/>
    <lineage>
        <taxon>Bacteria</taxon>
        <taxon>Pseudomonadati</taxon>
        <taxon>Pseudomonadota</taxon>
        <taxon>Gammaproteobacteria</taxon>
        <taxon>Alteromonadales</taxon>
        <taxon>Alteromonadaceae</taxon>
    </lineage>
</organism>
<comment type="caution">
    <text evidence="28">The sequence shown here is derived from an EMBL/GenBank/DDBJ whole genome shotgun (WGS) entry which is preliminary data.</text>
</comment>
<evidence type="ECO:0000256" key="3">
    <source>
        <dbReference type="ARBA" id="ARBA00004752"/>
    </source>
</evidence>
<evidence type="ECO:0000256" key="21">
    <source>
        <dbReference type="ARBA" id="ARBA00049902"/>
    </source>
</evidence>
<keyword evidence="9" id="KW-0645">Protease</keyword>
<dbReference type="PANTHER" id="PTHR32282:SF11">
    <property type="entry name" value="PENICILLIN-BINDING PROTEIN 1B"/>
    <property type="match status" value="1"/>
</dbReference>
<comment type="catalytic activity">
    <reaction evidence="20">
        <text>Preferential cleavage: (Ac)2-L-Lys-D-Ala-|-D-Ala. Also transpeptidation of peptidyl-alanyl moieties that are N-acyl substituents of D-alanine.</text>
        <dbReference type="EC" id="3.4.16.4"/>
    </reaction>
</comment>